<dbReference type="AlphaFoldDB" id="A0A367G1Z7"/>
<dbReference type="RefSeq" id="WP_015526093.1">
    <property type="nucleotide sequence ID" value="NZ_PSQG01000010.1"/>
</dbReference>
<evidence type="ECO:0000313" key="2">
    <source>
        <dbReference type="EMBL" id="RCH44044.1"/>
    </source>
</evidence>
<feature type="domain" description="DUF1540" evidence="1">
    <location>
        <begin position="5"/>
        <end position="42"/>
    </location>
</feature>
<sequence>MTSLKCSAHNCCYNKNSLCSRGSISVEGADARYADDTACESFRDQEECAVKNSADPCCGCETINIDCKAHNCTYNEHCKCTAASINVSGDNAHRCCDTKCDTFSCEC</sequence>
<comment type="caution">
    <text evidence="2">The sequence shown here is derived from an EMBL/GenBank/DDBJ whole genome shotgun (WGS) entry which is preliminary data.</text>
</comment>
<dbReference type="Pfam" id="PF07561">
    <property type="entry name" value="DUF1540"/>
    <property type="match status" value="2"/>
</dbReference>
<organism evidence="2 3">
    <name type="scientific">Blautia obeum</name>
    <dbReference type="NCBI Taxonomy" id="40520"/>
    <lineage>
        <taxon>Bacteria</taxon>
        <taxon>Bacillati</taxon>
        <taxon>Bacillota</taxon>
        <taxon>Clostridia</taxon>
        <taxon>Lachnospirales</taxon>
        <taxon>Lachnospiraceae</taxon>
        <taxon>Blautia</taxon>
    </lineage>
</organism>
<proteinExistence type="predicted"/>
<reference evidence="2 3" key="1">
    <citation type="submission" date="2018-02" db="EMBL/GenBank/DDBJ databases">
        <title>Complete genome sequencing of Faecalibacterium prausnitzii strains isolated from the human gut.</title>
        <authorList>
            <person name="Fitzgerald B.C."/>
            <person name="Shkoporov A.N."/>
            <person name="Ross P.R."/>
            <person name="Hill C."/>
        </authorList>
    </citation>
    <scope>NUCLEOTIDE SEQUENCE [LARGE SCALE GENOMIC DNA]</scope>
    <source>
        <strain evidence="2 3">APC942/31-1</strain>
    </source>
</reference>
<feature type="domain" description="DUF1540" evidence="1">
    <location>
        <begin position="65"/>
        <end position="103"/>
    </location>
</feature>
<dbReference type="Proteomes" id="UP000253208">
    <property type="component" value="Unassembled WGS sequence"/>
</dbReference>
<accession>A0A367G1Z7</accession>
<protein>
    <submittedName>
        <fullName evidence="2">DUF1540 domain-containing protein</fullName>
    </submittedName>
</protein>
<evidence type="ECO:0000259" key="1">
    <source>
        <dbReference type="Pfam" id="PF07561"/>
    </source>
</evidence>
<gene>
    <name evidence="2" type="ORF">C4886_08610</name>
</gene>
<dbReference type="EMBL" id="PSQG01000010">
    <property type="protein sequence ID" value="RCH44044.1"/>
    <property type="molecule type" value="Genomic_DNA"/>
</dbReference>
<name>A0A367G1Z7_9FIRM</name>
<evidence type="ECO:0000313" key="3">
    <source>
        <dbReference type="Proteomes" id="UP000253208"/>
    </source>
</evidence>
<dbReference type="InterPro" id="IPR011437">
    <property type="entry name" value="DUF1540"/>
</dbReference>